<accession>A0A103XYI5</accession>
<sequence length="73" mass="8628">MNTTVNKYWEVVSGFNAWVAKPFTSLIIHFKGLESSFETRRLVKPLIVVVIEDLTNNHRRELVEELTERKHLF</sequence>
<organism evidence="1 2">
    <name type="scientific">Cynara cardunculus var. scolymus</name>
    <name type="common">Globe artichoke</name>
    <name type="synonym">Cynara scolymus</name>
    <dbReference type="NCBI Taxonomy" id="59895"/>
    <lineage>
        <taxon>Eukaryota</taxon>
        <taxon>Viridiplantae</taxon>
        <taxon>Streptophyta</taxon>
        <taxon>Embryophyta</taxon>
        <taxon>Tracheophyta</taxon>
        <taxon>Spermatophyta</taxon>
        <taxon>Magnoliopsida</taxon>
        <taxon>eudicotyledons</taxon>
        <taxon>Gunneridae</taxon>
        <taxon>Pentapetalae</taxon>
        <taxon>asterids</taxon>
        <taxon>campanulids</taxon>
        <taxon>Asterales</taxon>
        <taxon>Asteraceae</taxon>
        <taxon>Carduoideae</taxon>
        <taxon>Cardueae</taxon>
        <taxon>Carduinae</taxon>
        <taxon>Cynara</taxon>
    </lineage>
</organism>
<dbReference type="Gene3D" id="3.40.50.2000">
    <property type="entry name" value="Glycogen Phosphorylase B"/>
    <property type="match status" value="1"/>
</dbReference>
<proteinExistence type="predicted"/>
<reference evidence="1 2" key="1">
    <citation type="journal article" date="2016" name="Sci. Rep.">
        <title>The genome sequence of the outbreeding globe artichoke constructed de novo incorporating a phase-aware low-pass sequencing strategy of F1 progeny.</title>
        <authorList>
            <person name="Scaglione D."/>
            <person name="Reyes-Chin-Wo S."/>
            <person name="Acquadro A."/>
            <person name="Froenicke L."/>
            <person name="Portis E."/>
            <person name="Beitel C."/>
            <person name="Tirone M."/>
            <person name="Mauro R."/>
            <person name="Lo Monaco A."/>
            <person name="Mauromicale G."/>
            <person name="Faccioli P."/>
            <person name="Cattivelli L."/>
            <person name="Rieseberg L."/>
            <person name="Michelmore R."/>
            <person name="Lanteri S."/>
        </authorList>
    </citation>
    <scope>NUCLEOTIDE SEQUENCE [LARGE SCALE GENOMIC DNA]</scope>
    <source>
        <strain evidence="1">2C</strain>
    </source>
</reference>
<name>A0A103XYI5_CYNCS</name>
<dbReference type="Gramene" id="KVH99278">
    <property type="protein sequence ID" value="KVH99278"/>
    <property type="gene ID" value="Ccrd_022493"/>
</dbReference>
<keyword evidence="2" id="KW-1185">Reference proteome</keyword>
<dbReference type="AlphaFoldDB" id="A0A103XYI5"/>
<evidence type="ECO:0000313" key="2">
    <source>
        <dbReference type="Proteomes" id="UP000243975"/>
    </source>
</evidence>
<comment type="caution">
    <text evidence="1">The sequence shown here is derived from an EMBL/GenBank/DDBJ whole genome shotgun (WGS) entry which is preliminary data.</text>
</comment>
<dbReference type="Proteomes" id="UP000243975">
    <property type="component" value="Unassembled WGS sequence"/>
</dbReference>
<dbReference type="EMBL" id="LEKV01003625">
    <property type="protein sequence ID" value="KVH99278.1"/>
    <property type="molecule type" value="Genomic_DNA"/>
</dbReference>
<gene>
    <name evidence="1" type="ORF">Ccrd_022493</name>
</gene>
<protein>
    <submittedName>
        <fullName evidence="1">Uncharacterized protein</fullName>
    </submittedName>
</protein>
<dbReference type="STRING" id="59895.A0A103XYI5"/>
<evidence type="ECO:0000313" key="1">
    <source>
        <dbReference type="EMBL" id="KVH99278.1"/>
    </source>
</evidence>